<comment type="similarity">
    <text evidence="1">Belongs to the EssB family.</text>
</comment>
<protein>
    <submittedName>
        <fullName evidence="4">Type VII secretion protein EssB</fullName>
    </submittedName>
</protein>
<dbReference type="EMBL" id="JAFBEH010000027">
    <property type="protein sequence ID" value="MBM7643060.1"/>
    <property type="molecule type" value="Genomic_DNA"/>
</dbReference>
<proteinExistence type="inferred from homology"/>
<dbReference type="InterPro" id="IPR042565">
    <property type="entry name" value="T7SS_EssB_C"/>
</dbReference>
<dbReference type="Proteomes" id="UP000697472">
    <property type="component" value="Unassembled WGS sequence"/>
</dbReference>
<keyword evidence="3" id="KW-0472">Membrane</keyword>
<feature type="compositionally biased region" description="Basic and acidic residues" evidence="2">
    <location>
        <begin position="373"/>
        <end position="382"/>
    </location>
</feature>
<dbReference type="Gene3D" id="1.10.510.10">
    <property type="entry name" value="Transferase(Phosphotransferase) domain 1"/>
    <property type="match status" value="1"/>
</dbReference>
<dbReference type="InterPro" id="IPR018778">
    <property type="entry name" value="T7SS_EssB"/>
</dbReference>
<keyword evidence="5" id="KW-1185">Reference proteome</keyword>
<comment type="caution">
    <text evidence="4">The sequence shown here is derived from an EMBL/GenBank/DDBJ whole genome shotgun (WGS) entry which is preliminary data.</text>
</comment>
<evidence type="ECO:0000313" key="5">
    <source>
        <dbReference type="Proteomes" id="UP000697472"/>
    </source>
</evidence>
<feature type="compositionally biased region" description="Low complexity" evidence="2">
    <location>
        <begin position="391"/>
        <end position="415"/>
    </location>
</feature>
<evidence type="ECO:0000256" key="3">
    <source>
        <dbReference type="SAM" id="Phobius"/>
    </source>
</evidence>
<keyword evidence="3" id="KW-0812">Transmembrane</keyword>
<gene>
    <name evidence="4" type="ORF">JOC28_001361</name>
</gene>
<evidence type="ECO:0000256" key="2">
    <source>
        <dbReference type="SAM" id="MobiDB-lite"/>
    </source>
</evidence>
<dbReference type="NCBIfam" id="TIGR03926">
    <property type="entry name" value="T7_EssB"/>
    <property type="match status" value="1"/>
</dbReference>
<name>A0ABS2PTK9_9STRE</name>
<feature type="region of interest" description="Disordered" evidence="2">
    <location>
        <begin position="354"/>
        <end position="415"/>
    </location>
</feature>
<keyword evidence="3" id="KW-1133">Transmembrane helix</keyword>
<feature type="transmembrane region" description="Helical" evidence="3">
    <location>
        <begin position="219"/>
        <end position="239"/>
    </location>
</feature>
<reference evidence="4 5" key="1">
    <citation type="submission" date="2021-01" db="EMBL/GenBank/DDBJ databases">
        <title>Genomic Encyclopedia of Type Strains, Phase IV (KMG-IV): sequencing the most valuable type-strain genomes for metagenomic binning, comparative biology and taxonomic classification.</title>
        <authorList>
            <person name="Goeker M."/>
        </authorList>
    </citation>
    <scope>NUCLEOTIDE SEQUENCE [LARGE SCALE GENOMIC DNA]</scope>
    <source>
        <strain evidence="4 5">DSM 27382</strain>
    </source>
</reference>
<dbReference type="Gene3D" id="1.25.40.680">
    <property type="entry name" value="Type VII secretion system EssB, C-terminal-like domain"/>
    <property type="match status" value="1"/>
</dbReference>
<accession>A0ABS2PTK9</accession>
<evidence type="ECO:0000313" key="4">
    <source>
        <dbReference type="EMBL" id="MBM7643060.1"/>
    </source>
</evidence>
<sequence length="415" mass="47660">MEKSFEFDQQTFQFEKEETSWHLSLKRSDVASQDLSELMLLSLTHPLFLKQKISSDADSVSFDYEVEKDQLTREELKKRPMSESLRVALNSLVFEEALSLPVTFFLHPENIFLTKDGNPKLGYRALPEVMVPRQIGQEDFLRQLKSYIITLFTDLDFMDLYNGSLEVADLPDFLDSVRQAKSSQEVREQLESFYHFKLNEEAQKLTTVAKSRYQLYKYASIWLSVVSLILLIPLIYLVFINNPFKEKMLQADTYFVKTDYTGLIEELEKVAVANIPYTQKYELAYAYIQSQDLSEEQRTIVLNNVSLKSDELYLDYWIQIGRGDSEDAKDTAKRLDDVDLVLYAISAQKEKVQASDSLSGSEREQQLEELQTEYDKYWEQRTNDLNGDDQSSTTTSSASSSASSSSTSSASSASK</sequence>
<dbReference type="RefSeq" id="WP_205009934.1">
    <property type="nucleotide sequence ID" value="NZ_JAFBEH010000027.1"/>
</dbReference>
<evidence type="ECO:0000256" key="1">
    <source>
        <dbReference type="ARBA" id="ARBA00010163"/>
    </source>
</evidence>
<dbReference type="Pfam" id="PF10140">
    <property type="entry name" value="YukC"/>
    <property type="match status" value="1"/>
</dbReference>
<organism evidence="4 5">
    <name type="scientific">Streptococcus loxodontisalivarius</name>
    <dbReference type="NCBI Taxonomy" id="1349415"/>
    <lineage>
        <taxon>Bacteria</taxon>
        <taxon>Bacillati</taxon>
        <taxon>Bacillota</taxon>
        <taxon>Bacilli</taxon>
        <taxon>Lactobacillales</taxon>
        <taxon>Streptococcaceae</taxon>
        <taxon>Streptococcus</taxon>
    </lineage>
</organism>